<keyword evidence="1" id="KW-0472">Membrane</keyword>
<protein>
    <recommendedName>
        <fullName evidence="2">Endonuclease/exonuclease/phosphatase domain-containing protein</fullName>
    </recommendedName>
</protein>
<accession>A0A6S6T3F6</accession>
<evidence type="ECO:0000259" key="2">
    <source>
        <dbReference type="Pfam" id="PF19580"/>
    </source>
</evidence>
<dbReference type="GO" id="GO:0003824">
    <property type="term" value="F:catalytic activity"/>
    <property type="evidence" value="ECO:0007669"/>
    <property type="project" value="InterPro"/>
</dbReference>
<dbReference type="Gene3D" id="3.60.10.10">
    <property type="entry name" value="Endonuclease/exonuclease/phosphatase"/>
    <property type="match status" value="1"/>
</dbReference>
<feature type="transmembrane region" description="Helical" evidence="1">
    <location>
        <begin position="12"/>
        <end position="32"/>
    </location>
</feature>
<dbReference type="InterPro" id="IPR005135">
    <property type="entry name" value="Endo/exonuclease/phosphatase"/>
</dbReference>
<proteinExistence type="predicted"/>
<dbReference type="Pfam" id="PF19580">
    <property type="entry name" value="Exo_endo_phos_3"/>
    <property type="match status" value="1"/>
</dbReference>
<keyword evidence="1" id="KW-0812">Transmembrane</keyword>
<dbReference type="SUPFAM" id="SSF56219">
    <property type="entry name" value="DNase I-like"/>
    <property type="match status" value="1"/>
</dbReference>
<dbReference type="PANTHER" id="PTHR42834">
    <property type="entry name" value="ENDONUCLEASE/EXONUCLEASE/PHOSPHATASE FAMILY PROTEIN (AFU_ORTHOLOGUE AFUA_3G09210)"/>
    <property type="match status" value="1"/>
</dbReference>
<keyword evidence="1" id="KW-1133">Transmembrane helix</keyword>
<organism evidence="3">
    <name type="scientific">uncultured Campylobacterales bacterium</name>
    <dbReference type="NCBI Taxonomy" id="352960"/>
    <lineage>
        <taxon>Bacteria</taxon>
        <taxon>Pseudomonadati</taxon>
        <taxon>Campylobacterota</taxon>
        <taxon>Epsilonproteobacteria</taxon>
        <taxon>Campylobacterales</taxon>
        <taxon>environmental samples</taxon>
    </lineage>
</organism>
<feature type="domain" description="Endonuclease/exonuclease/phosphatase" evidence="2">
    <location>
        <begin position="52"/>
        <end position="352"/>
    </location>
</feature>
<evidence type="ECO:0000313" key="3">
    <source>
        <dbReference type="EMBL" id="CAA6812785.1"/>
    </source>
</evidence>
<gene>
    <name evidence="3" type="ORF">HELGO_WM21767</name>
</gene>
<dbReference type="AlphaFoldDB" id="A0A6S6T3F6"/>
<dbReference type="InterPro" id="IPR036691">
    <property type="entry name" value="Endo/exonu/phosph_ase_sf"/>
</dbReference>
<dbReference type="PANTHER" id="PTHR42834:SF1">
    <property type="entry name" value="ENDONUCLEASE_EXONUCLEASE_PHOSPHATASE FAMILY PROTEIN (AFU_ORTHOLOGUE AFUA_3G09210)"/>
    <property type="match status" value="1"/>
</dbReference>
<reference evidence="3" key="1">
    <citation type="submission" date="2020-01" db="EMBL/GenBank/DDBJ databases">
        <authorList>
            <person name="Meier V. D."/>
            <person name="Meier V D."/>
        </authorList>
    </citation>
    <scope>NUCLEOTIDE SEQUENCE</scope>
    <source>
        <strain evidence="3">HLG_WM_MAG_12</strain>
    </source>
</reference>
<name>A0A6S6T3F6_9BACT</name>
<sequence>MKKSKSIWNKGLIYKAIGLIIVVISSIMGINLNETSNSSEYSKPISKKNIRIANYNVENLFDTKKSGKEYKEYIPSAKNWNEKMYKIKLKNSVKVIKDLNADILSLQEIENKNVLLELKRELKIYPYFSISKTNSVIKCAILSKYPITKTHDIRSKNKRAKRTILEAHIKINNHNLILFVNHWKSKRGPEKRRIDYAKALKERLNKLTSKDEFILIGDFNSNYNEFKTFKQNRKLNNTKGITGINHILKTIKNNKLITRNELKDDYLYNLWLELPVEQRFSHRFFDELNTLDNIILPANMFDNKKLEYVNKSFDVFDASYLIEKNGRIKRWWIRRGIHKGEGFSDHLPIYADFEVL</sequence>
<dbReference type="EMBL" id="CACVAW010000051">
    <property type="protein sequence ID" value="CAA6812785.1"/>
    <property type="molecule type" value="Genomic_DNA"/>
</dbReference>
<evidence type="ECO:0000256" key="1">
    <source>
        <dbReference type="SAM" id="Phobius"/>
    </source>
</evidence>